<dbReference type="InterPro" id="IPR001433">
    <property type="entry name" value="OxRdtase_FAD/NAD-bd"/>
</dbReference>
<gene>
    <name evidence="9" type="primary">TAH18</name>
    <name evidence="12" type="ORF">NA57DRAFT_37352</name>
</gene>
<dbReference type="GO" id="GO:0005829">
    <property type="term" value="C:cytosol"/>
    <property type="evidence" value="ECO:0007669"/>
    <property type="project" value="TreeGrafter"/>
</dbReference>
<feature type="binding site" evidence="9">
    <location>
        <position position="633"/>
    </location>
    <ligand>
        <name>FAD</name>
        <dbReference type="ChEBI" id="CHEBI:57692"/>
    </ligand>
</feature>
<dbReference type="Proteomes" id="UP000799772">
    <property type="component" value="Unassembled WGS sequence"/>
</dbReference>
<dbReference type="InterPro" id="IPR008254">
    <property type="entry name" value="Flavodoxin/NO_synth"/>
</dbReference>
<dbReference type="GO" id="GO:0050661">
    <property type="term" value="F:NADP binding"/>
    <property type="evidence" value="ECO:0007669"/>
    <property type="project" value="UniProtKB-UniRule"/>
</dbReference>
<evidence type="ECO:0000256" key="5">
    <source>
        <dbReference type="ARBA" id="ARBA00022643"/>
    </source>
</evidence>
<dbReference type="GO" id="GO:0010181">
    <property type="term" value="F:FMN binding"/>
    <property type="evidence" value="ECO:0007669"/>
    <property type="project" value="UniProtKB-UniRule"/>
</dbReference>
<keyword evidence="3 9" id="KW-0963">Cytoplasm</keyword>
<dbReference type="Gene3D" id="1.20.990.10">
    <property type="entry name" value="NADPH-cytochrome p450 Reductase, Chain A, domain 3"/>
    <property type="match status" value="1"/>
</dbReference>
<comment type="subcellular location">
    <subcellularLocation>
        <location evidence="9">Cytoplasm</location>
    </subcellularLocation>
    <subcellularLocation>
        <location evidence="9">Mitochondrion</location>
    </subcellularLocation>
    <text evidence="9">Relocalizes to mitochondria after H(2)O(2) exposure.</text>
</comment>
<evidence type="ECO:0000259" key="10">
    <source>
        <dbReference type="PROSITE" id="PS50902"/>
    </source>
</evidence>
<dbReference type="InterPro" id="IPR017927">
    <property type="entry name" value="FAD-bd_FR_type"/>
</dbReference>
<sequence length="633" mass="71744">MLHPQEELRHRTALILYGTETGNAQDVAEELGRLVERLHFSARVTELDGVTLKELLQYQVVIIAISTTGQGDLPANALSFWKSLRSARLRPGCLQRMQFVSFGLGDTSYPQFNFAHRKLYNRLVQLGAHPLYERGESDEQHPEGIDGTFLPWALGLRQRLVDLYPLPNGFEPIPDDVLLEPKWKLELSSSGAIHPSLVNGAVAGAEPDVELPPVDLLPTKDTITVSVNSNTRLTTSTHWQDVRHLTLSSHHDHQYMPGDTLTIYPKNFPTDVDAFLTLTNWENIADAPLSLSPSAPNADLSVYPPHPLRMFDISETTLTIRWLFTNVLDIMAIPRRSFFSRIAHFTTDEFQRDRLLEFTNPEYLDELFDYTTRPRRSILEVLQEFDTVKLPLQHILDIIPVMRGRQFSIASGGALKRPLASEDGVYGTRFELLIAIVKYRTVIKRIRQGVCTRYIASLKEGQQICVKLQKGGLGITEKDAPRPVIMIGPGTGVAPMRALIYERQTWNTVASAEAGKDILFFGCRNENHDYFFQDEWKALEDRGKLEVHAAFSRDQRQKVYVQDLVRQSSPKIYDALHNRLGIVYICGSSGKMPQAVREALIEAFQKEGSVERADAEAYLMGMEKEGRYKQETW</sequence>
<dbReference type="GO" id="GO:0016226">
    <property type="term" value="P:iron-sulfur cluster assembly"/>
    <property type="evidence" value="ECO:0007669"/>
    <property type="project" value="UniProtKB-UniRule"/>
</dbReference>
<dbReference type="SUPFAM" id="SSF63380">
    <property type="entry name" value="Riboflavin synthase domain-like"/>
    <property type="match status" value="1"/>
</dbReference>
<dbReference type="InterPro" id="IPR023173">
    <property type="entry name" value="NADPH_Cyt_P450_Rdtase_alpha"/>
</dbReference>
<proteinExistence type="inferred from homology"/>
<comment type="cofactor">
    <cofactor evidence="2 9">
        <name>FAD</name>
        <dbReference type="ChEBI" id="CHEBI:57692"/>
    </cofactor>
</comment>
<dbReference type="PRINTS" id="PR00369">
    <property type="entry name" value="FLAVODOXIN"/>
</dbReference>
<dbReference type="InterPro" id="IPR028879">
    <property type="entry name" value="NDOR1"/>
</dbReference>
<dbReference type="PANTHER" id="PTHR19384:SF10">
    <property type="entry name" value="NADPH-DEPENDENT DIFLAVIN OXIDOREDUCTASE 1"/>
    <property type="match status" value="1"/>
</dbReference>
<feature type="binding site" evidence="9">
    <location>
        <begin position="66"/>
        <end position="69"/>
    </location>
    <ligand>
        <name>FMN</name>
        <dbReference type="ChEBI" id="CHEBI:58210"/>
    </ligand>
</feature>
<keyword evidence="4 9" id="KW-0285">Flavoprotein</keyword>
<name>A0A9P4ILQ8_9PEZI</name>
<feature type="binding site" evidence="9">
    <location>
        <begin position="552"/>
        <end position="553"/>
    </location>
    <ligand>
        <name>NADP(+)</name>
        <dbReference type="ChEBI" id="CHEBI:58349"/>
    </ligand>
</feature>
<dbReference type="EMBL" id="ML978124">
    <property type="protein sequence ID" value="KAF2100742.1"/>
    <property type="molecule type" value="Genomic_DNA"/>
</dbReference>
<keyword evidence="7 9" id="KW-0521">NADP</keyword>
<evidence type="ECO:0000313" key="12">
    <source>
        <dbReference type="EMBL" id="KAF2100742.1"/>
    </source>
</evidence>
<feature type="binding site" evidence="9">
    <location>
        <begin position="19"/>
        <end position="24"/>
    </location>
    <ligand>
        <name>FMN</name>
        <dbReference type="ChEBI" id="CHEBI:58210"/>
    </ligand>
</feature>
<dbReference type="PRINTS" id="PR00371">
    <property type="entry name" value="FPNCR"/>
</dbReference>
<keyword evidence="13" id="KW-1185">Reference proteome</keyword>
<keyword evidence="6 9" id="KW-0274">FAD</keyword>
<dbReference type="AlphaFoldDB" id="A0A9P4ILQ8"/>
<dbReference type="OrthoDB" id="1856718at2759"/>
<feature type="binding site" evidence="9">
    <location>
        <position position="375"/>
    </location>
    <ligand>
        <name>FAD</name>
        <dbReference type="ChEBI" id="CHEBI:57692"/>
    </ligand>
</feature>
<dbReference type="SUPFAM" id="SSF52343">
    <property type="entry name" value="Ferredoxin reductase-like, C-terminal NADP-linked domain"/>
    <property type="match status" value="1"/>
</dbReference>
<feature type="domain" description="Flavodoxin-like" evidence="10">
    <location>
        <begin position="13"/>
        <end position="157"/>
    </location>
</feature>
<dbReference type="HAMAP" id="MF_03178">
    <property type="entry name" value="NDOR1"/>
    <property type="match status" value="1"/>
</dbReference>
<evidence type="ECO:0000256" key="1">
    <source>
        <dbReference type="ARBA" id="ARBA00001917"/>
    </source>
</evidence>
<feature type="binding site" evidence="9">
    <location>
        <position position="491"/>
    </location>
    <ligand>
        <name>NADP(+)</name>
        <dbReference type="ChEBI" id="CHEBI:58349"/>
    </ligand>
</feature>
<feature type="binding site" evidence="9">
    <location>
        <begin position="558"/>
        <end position="562"/>
    </location>
    <ligand>
        <name>NADP(+)</name>
        <dbReference type="ChEBI" id="CHEBI:58349"/>
    </ligand>
</feature>
<feature type="binding site" evidence="9">
    <location>
        <begin position="405"/>
        <end position="408"/>
    </location>
    <ligand>
        <name>FAD</name>
        <dbReference type="ChEBI" id="CHEBI:57692"/>
    </ligand>
</feature>
<evidence type="ECO:0000256" key="7">
    <source>
        <dbReference type="ARBA" id="ARBA00022857"/>
    </source>
</evidence>
<dbReference type="InterPro" id="IPR001094">
    <property type="entry name" value="Flavdoxin-like"/>
</dbReference>
<dbReference type="FunFam" id="3.40.50.360:FF:000034">
    <property type="entry name" value="NADPH-dependent diflavin oxidoreductase 1"/>
    <property type="match status" value="1"/>
</dbReference>
<comment type="subunit">
    <text evidence="9">Interacts with DRE2; as part of the cytosolic iron-sulfur (Fe-S) protein assembly (CIA) machinery.</text>
</comment>
<evidence type="ECO:0000313" key="13">
    <source>
        <dbReference type="Proteomes" id="UP000799772"/>
    </source>
</evidence>
<reference evidence="12" key="1">
    <citation type="journal article" date="2020" name="Stud. Mycol.">
        <title>101 Dothideomycetes genomes: a test case for predicting lifestyles and emergence of pathogens.</title>
        <authorList>
            <person name="Haridas S."/>
            <person name="Albert R."/>
            <person name="Binder M."/>
            <person name="Bloem J."/>
            <person name="Labutti K."/>
            <person name="Salamov A."/>
            <person name="Andreopoulos B."/>
            <person name="Baker S."/>
            <person name="Barry K."/>
            <person name="Bills G."/>
            <person name="Bluhm B."/>
            <person name="Cannon C."/>
            <person name="Castanera R."/>
            <person name="Culley D."/>
            <person name="Daum C."/>
            <person name="Ezra D."/>
            <person name="Gonzalez J."/>
            <person name="Henrissat B."/>
            <person name="Kuo A."/>
            <person name="Liang C."/>
            <person name="Lipzen A."/>
            <person name="Lutzoni F."/>
            <person name="Magnuson J."/>
            <person name="Mondo S."/>
            <person name="Nolan M."/>
            <person name="Ohm R."/>
            <person name="Pangilinan J."/>
            <person name="Park H.-J."/>
            <person name="Ramirez L."/>
            <person name="Alfaro M."/>
            <person name="Sun H."/>
            <person name="Tritt A."/>
            <person name="Yoshinaga Y."/>
            <person name="Zwiers L.-H."/>
            <person name="Turgeon B."/>
            <person name="Goodwin S."/>
            <person name="Spatafora J."/>
            <person name="Crous P."/>
            <person name="Grigoriev I."/>
        </authorList>
    </citation>
    <scope>NUCLEOTIDE SEQUENCE</scope>
    <source>
        <strain evidence="12">CBS 133067</strain>
    </source>
</reference>
<dbReference type="InterPro" id="IPR001709">
    <property type="entry name" value="Flavoprot_Pyr_Nucl_cyt_Rdtase"/>
</dbReference>
<dbReference type="GO" id="GO:0160246">
    <property type="term" value="F:NADPH-iron-sulfur [2Fe-2S] protein oxidoreductase activity"/>
    <property type="evidence" value="ECO:0007669"/>
    <property type="project" value="InterPro"/>
</dbReference>
<protein>
    <recommendedName>
        <fullName evidence="9">NADPH-dependent diflavin oxidoreductase 1</fullName>
        <ecNumber evidence="9">1.18.1.-</ecNumber>
    </recommendedName>
    <alternativeName>
        <fullName evidence="9">NADPH-dependent FMN and FAD-containing oxidoreductase</fullName>
    </alternativeName>
</protein>
<keyword evidence="5 9" id="KW-0288">FMN</keyword>
<dbReference type="PANTHER" id="PTHR19384">
    <property type="entry name" value="NITRIC OXIDE SYNTHASE-RELATED"/>
    <property type="match status" value="1"/>
</dbReference>
<evidence type="ECO:0000256" key="2">
    <source>
        <dbReference type="ARBA" id="ARBA00001974"/>
    </source>
</evidence>
<comment type="similarity">
    <text evidence="9">In the N-terminal section; belongs to the flavodoxin family.</text>
</comment>
<dbReference type="GO" id="GO:0050660">
    <property type="term" value="F:flavin adenine dinucleotide binding"/>
    <property type="evidence" value="ECO:0007669"/>
    <property type="project" value="UniProtKB-UniRule"/>
</dbReference>
<dbReference type="Pfam" id="PF00258">
    <property type="entry name" value="Flavodoxin_1"/>
    <property type="match status" value="1"/>
</dbReference>
<feature type="binding site" evidence="9">
    <location>
        <position position="139"/>
    </location>
    <ligand>
        <name>FMN</name>
        <dbReference type="ChEBI" id="CHEBI:58210"/>
    </ligand>
</feature>
<dbReference type="InterPro" id="IPR003097">
    <property type="entry name" value="CysJ-like_FAD-binding"/>
</dbReference>
<dbReference type="FunFam" id="1.20.990.10:FF:000013">
    <property type="entry name" value="NADPH-dependent diflavin oxidoreductase 1"/>
    <property type="match status" value="1"/>
</dbReference>
<dbReference type="Gene3D" id="2.40.30.10">
    <property type="entry name" value="Translation factors"/>
    <property type="match status" value="1"/>
</dbReference>
<dbReference type="InterPro" id="IPR039261">
    <property type="entry name" value="FNR_nucleotide-bd"/>
</dbReference>
<evidence type="ECO:0000259" key="11">
    <source>
        <dbReference type="PROSITE" id="PS51384"/>
    </source>
</evidence>
<dbReference type="PROSITE" id="PS51384">
    <property type="entry name" value="FAD_FR"/>
    <property type="match status" value="1"/>
</dbReference>
<evidence type="ECO:0000256" key="3">
    <source>
        <dbReference type="ARBA" id="ARBA00022490"/>
    </source>
</evidence>
<comment type="caution">
    <text evidence="9">Lacks conserved residue(s) required for the propagation of feature annotation.</text>
</comment>
<dbReference type="Pfam" id="PF00175">
    <property type="entry name" value="NAD_binding_1"/>
    <property type="match status" value="1"/>
</dbReference>
<dbReference type="InterPro" id="IPR017938">
    <property type="entry name" value="Riboflavin_synthase-like_b-brl"/>
</dbReference>
<comment type="cofactor">
    <cofactor evidence="1 9">
        <name>FMN</name>
        <dbReference type="ChEBI" id="CHEBI:58210"/>
    </cofactor>
</comment>
<dbReference type="Pfam" id="PF00667">
    <property type="entry name" value="FAD_binding_1"/>
    <property type="match status" value="1"/>
</dbReference>
<evidence type="ECO:0000256" key="9">
    <source>
        <dbReference type="HAMAP-Rule" id="MF_03178"/>
    </source>
</evidence>
<dbReference type="InterPro" id="IPR029039">
    <property type="entry name" value="Flavoprotein-like_sf"/>
</dbReference>
<comment type="function">
    <text evidence="9">NADPH-dependent reductase which is a central component of the cytosolic iron-sulfur (Fe-S) protein assembly (CIA) machinery. Transfers electrons from NADPH via its FAD and FMN prosthetic groups to the [2Fe-2S] cluster of DRE2, another key component of the CIA machinery. In turn, this reduced cluster provides electrons for assembly of cytosolic iron-sulfur cluster proteins. Positively controls H(2)O(2)-induced cell death.</text>
</comment>
<feature type="domain" description="FAD-binding FR-type" evidence="11">
    <location>
        <begin position="220"/>
        <end position="479"/>
    </location>
</feature>
<comment type="similarity">
    <text evidence="9">Belongs to the NADPH-dependent diflavin oxidoreductase NDOR1 family.</text>
</comment>
<accession>A0A9P4ILQ8</accession>
<feature type="binding site" evidence="9">
    <location>
        <begin position="449"/>
        <end position="452"/>
    </location>
    <ligand>
        <name>FAD</name>
        <dbReference type="ChEBI" id="CHEBI:57692"/>
    </ligand>
</feature>
<evidence type="ECO:0000256" key="8">
    <source>
        <dbReference type="ARBA" id="ARBA00023002"/>
    </source>
</evidence>
<evidence type="ECO:0000256" key="6">
    <source>
        <dbReference type="ARBA" id="ARBA00022827"/>
    </source>
</evidence>
<organism evidence="12 13">
    <name type="scientific">Rhizodiscina lignyota</name>
    <dbReference type="NCBI Taxonomy" id="1504668"/>
    <lineage>
        <taxon>Eukaryota</taxon>
        <taxon>Fungi</taxon>
        <taxon>Dikarya</taxon>
        <taxon>Ascomycota</taxon>
        <taxon>Pezizomycotina</taxon>
        <taxon>Dothideomycetes</taxon>
        <taxon>Pleosporomycetidae</taxon>
        <taxon>Aulographales</taxon>
        <taxon>Rhizodiscinaceae</taxon>
        <taxon>Rhizodiscina</taxon>
    </lineage>
</organism>
<comment type="catalytic activity">
    <reaction evidence="9">
        <text>2 oxidized [2Fe-2S]-[protein] + NADPH = 2 reduced [2Fe-2S]-[protein] + NADP(+) + H(+)</text>
        <dbReference type="Rhea" id="RHEA:67716"/>
        <dbReference type="Rhea" id="RHEA-COMP:17327"/>
        <dbReference type="Rhea" id="RHEA-COMP:17328"/>
        <dbReference type="ChEBI" id="CHEBI:15378"/>
        <dbReference type="ChEBI" id="CHEBI:33737"/>
        <dbReference type="ChEBI" id="CHEBI:33738"/>
        <dbReference type="ChEBI" id="CHEBI:57783"/>
        <dbReference type="ChEBI" id="CHEBI:58349"/>
    </reaction>
</comment>
<dbReference type="SUPFAM" id="SSF52218">
    <property type="entry name" value="Flavoproteins"/>
    <property type="match status" value="1"/>
</dbReference>
<dbReference type="GO" id="GO:0016651">
    <property type="term" value="F:oxidoreductase activity, acting on NAD(P)H"/>
    <property type="evidence" value="ECO:0007669"/>
    <property type="project" value="UniProtKB-UniRule"/>
</dbReference>
<comment type="caution">
    <text evidence="12">The sequence shown here is derived from an EMBL/GenBank/DDBJ whole genome shotgun (WGS) entry which is preliminary data.</text>
</comment>
<keyword evidence="9" id="KW-0496">Mitochondrion</keyword>
<dbReference type="Gene3D" id="3.40.50.360">
    <property type="match status" value="1"/>
</dbReference>
<dbReference type="Gene3D" id="3.40.50.80">
    <property type="entry name" value="Nucleotide-binding domain of ferredoxin-NADP reductase (FNR) module"/>
    <property type="match status" value="1"/>
</dbReference>
<keyword evidence="8 9" id="KW-0560">Oxidoreductase</keyword>
<dbReference type="PROSITE" id="PS50902">
    <property type="entry name" value="FLAVODOXIN_LIKE"/>
    <property type="match status" value="1"/>
</dbReference>
<comment type="similarity">
    <text evidence="9">In the C-terminal section; belongs to the flavoprotein pyridine nucleotide cytochrome reductase family.</text>
</comment>
<dbReference type="EC" id="1.18.1.-" evidence="9"/>
<dbReference type="FunFam" id="3.40.50.80:FF:000030">
    <property type="entry name" value="NADPH-dependent diflavin oxidoreductase 1"/>
    <property type="match status" value="1"/>
</dbReference>
<dbReference type="GO" id="GO:0005739">
    <property type="term" value="C:mitochondrion"/>
    <property type="evidence" value="ECO:0007669"/>
    <property type="project" value="UniProtKB-SubCell"/>
</dbReference>
<evidence type="ECO:0000256" key="4">
    <source>
        <dbReference type="ARBA" id="ARBA00022630"/>
    </source>
</evidence>